<dbReference type="InterPro" id="IPR004509">
    <property type="entry name" value="Competence_ComEA_HhH"/>
</dbReference>
<evidence type="ECO:0000256" key="1">
    <source>
        <dbReference type="SAM" id="SignalP"/>
    </source>
</evidence>
<feature type="domain" description="Helix-hairpin-helix DNA-binding motif class 1" evidence="2">
    <location>
        <begin position="83"/>
        <end position="102"/>
    </location>
</feature>
<dbReference type="SUPFAM" id="SSF47781">
    <property type="entry name" value="RuvA domain 2-like"/>
    <property type="match status" value="1"/>
</dbReference>
<dbReference type="RefSeq" id="WP_342677971.1">
    <property type="nucleotide sequence ID" value="NZ_JBCGCU010000007.1"/>
</dbReference>
<dbReference type="InterPro" id="IPR010994">
    <property type="entry name" value="RuvA_2-like"/>
</dbReference>
<dbReference type="Proteomes" id="UP001447008">
    <property type="component" value="Unassembled WGS sequence"/>
</dbReference>
<dbReference type="EMBL" id="JBCGCU010000007">
    <property type="protein sequence ID" value="MEM0515379.1"/>
    <property type="molecule type" value="Genomic_DNA"/>
</dbReference>
<organism evidence="3 4">
    <name type="scientific">Pseudoalteromonas qingdaonensis</name>
    <dbReference type="NCBI Taxonomy" id="3131913"/>
    <lineage>
        <taxon>Bacteria</taxon>
        <taxon>Pseudomonadati</taxon>
        <taxon>Pseudomonadota</taxon>
        <taxon>Gammaproteobacteria</taxon>
        <taxon>Alteromonadales</taxon>
        <taxon>Pseudoalteromonadaceae</taxon>
        <taxon>Pseudoalteromonas</taxon>
    </lineage>
</organism>
<dbReference type="InterPro" id="IPR051675">
    <property type="entry name" value="Endo/Exo/Phosphatase_dom_1"/>
</dbReference>
<dbReference type="PANTHER" id="PTHR21180">
    <property type="entry name" value="ENDONUCLEASE/EXONUCLEASE/PHOSPHATASE FAMILY DOMAIN-CONTAINING PROTEIN 1"/>
    <property type="match status" value="1"/>
</dbReference>
<comment type="caution">
    <text evidence="3">The sequence shown here is derived from an EMBL/GenBank/DDBJ whole genome shotgun (WGS) entry which is preliminary data.</text>
</comment>
<evidence type="ECO:0000259" key="2">
    <source>
        <dbReference type="SMART" id="SM00278"/>
    </source>
</evidence>
<reference evidence="3 4" key="1">
    <citation type="submission" date="2024-03" db="EMBL/GenBank/DDBJ databases">
        <title>Pseudoalteromonas qingdaonensis sp. nov., isolated from the intestines of marine benthic organisms.</title>
        <authorList>
            <person name="Lin X."/>
            <person name="Fang S."/>
            <person name="Hu X."/>
        </authorList>
    </citation>
    <scope>NUCLEOTIDE SEQUENCE [LARGE SCALE GENOMIC DNA]</scope>
    <source>
        <strain evidence="3 4">YIC-827</strain>
    </source>
</reference>
<protein>
    <submittedName>
        <fullName evidence="3">Helix-hairpin-helix domain-containing protein</fullName>
    </submittedName>
</protein>
<proteinExistence type="predicted"/>
<evidence type="ECO:0000313" key="4">
    <source>
        <dbReference type="Proteomes" id="UP001447008"/>
    </source>
</evidence>
<keyword evidence="4" id="KW-1185">Reference proteome</keyword>
<feature type="signal peptide" evidence="1">
    <location>
        <begin position="1"/>
        <end position="29"/>
    </location>
</feature>
<dbReference type="Pfam" id="PF12836">
    <property type="entry name" value="HHH_3"/>
    <property type="match status" value="1"/>
</dbReference>
<dbReference type="InterPro" id="IPR003583">
    <property type="entry name" value="Hlx-hairpin-Hlx_DNA-bd_motif"/>
</dbReference>
<name>A0ABU9MVS8_9GAMM</name>
<gene>
    <name evidence="3" type="ORF">WCN91_08020</name>
</gene>
<feature type="chain" id="PRO_5045766759" evidence="1">
    <location>
        <begin position="30"/>
        <end position="105"/>
    </location>
</feature>
<feature type="domain" description="Helix-hairpin-helix DNA-binding motif class 1" evidence="2">
    <location>
        <begin position="53"/>
        <end position="72"/>
    </location>
</feature>
<keyword evidence="1" id="KW-0732">Signal</keyword>
<dbReference type="Gene3D" id="1.10.150.280">
    <property type="entry name" value="AF1531-like domain"/>
    <property type="match status" value="1"/>
</dbReference>
<evidence type="ECO:0000313" key="3">
    <source>
        <dbReference type="EMBL" id="MEM0515379.1"/>
    </source>
</evidence>
<dbReference type="SMART" id="SM00278">
    <property type="entry name" value="HhH1"/>
    <property type="match status" value="2"/>
</dbReference>
<dbReference type="PANTHER" id="PTHR21180:SF32">
    <property type="entry name" value="ENDONUCLEASE_EXONUCLEASE_PHOSPHATASE FAMILY DOMAIN-CONTAINING PROTEIN 1"/>
    <property type="match status" value="1"/>
</dbReference>
<accession>A0ABU9MVS8</accession>
<sequence length="105" mass="10986">MKLLNTSTSAIIGAIATTLLLATTMPAQAAPTKPNQSEVPRSAKVSLNKATAEQLQTLPGIGPAKAKAIIEYRDKNGGFKSVEQLDDVPGIGARLMAELKDKVSL</sequence>
<dbReference type="NCBIfam" id="TIGR00426">
    <property type="entry name" value="competence protein ComEA helix-hairpin-helix repeat region"/>
    <property type="match status" value="1"/>
</dbReference>